<dbReference type="InterPro" id="IPR017452">
    <property type="entry name" value="GPCR_Rhodpsn_7TM"/>
</dbReference>
<feature type="transmembrane region" description="Helical" evidence="10">
    <location>
        <begin position="71"/>
        <end position="93"/>
    </location>
</feature>
<dbReference type="AlphaFoldDB" id="A0A1X7VFF6"/>
<dbReference type="Gene3D" id="1.20.1070.10">
    <property type="entry name" value="Rhodopsin 7-helix transmembrane proteins"/>
    <property type="match status" value="1"/>
</dbReference>
<keyword evidence="8 9" id="KW-0807">Transducer</keyword>
<keyword evidence="7 9" id="KW-0675">Receptor</keyword>
<accession>A0A1X7VFF6</accession>
<gene>
    <name evidence="12" type="primary">105316826</name>
</gene>
<evidence type="ECO:0000256" key="7">
    <source>
        <dbReference type="ARBA" id="ARBA00023170"/>
    </source>
</evidence>
<keyword evidence="2" id="KW-1003">Cell membrane</keyword>
<dbReference type="PROSITE" id="PS50262">
    <property type="entry name" value="G_PROTEIN_RECEP_F1_2"/>
    <property type="match status" value="1"/>
</dbReference>
<evidence type="ECO:0000256" key="10">
    <source>
        <dbReference type="SAM" id="Phobius"/>
    </source>
</evidence>
<dbReference type="EnsemblMetazoa" id="Aqu2.1.38713_001">
    <property type="protein sequence ID" value="Aqu2.1.38713_001"/>
    <property type="gene ID" value="Aqu2.1.38713"/>
</dbReference>
<dbReference type="OMA" id="CEASAYF"/>
<feature type="transmembrane region" description="Helical" evidence="10">
    <location>
        <begin position="277"/>
        <end position="299"/>
    </location>
</feature>
<organism evidence="12">
    <name type="scientific">Amphimedon queenslandica</name>
    <name type="common">Sponge</name>
    <dbReference type="NCBI Taxonomy" id="400682"/>
    <lineage>
        <taxon>Eukaryota</taxon>
        <taxon>Metazoa</taxon>
        <taxon>Porifera</taxon>
        <taxon>Demospongiae</taxon>
        <taxon>Heteroscleromorpha</taxon>
        <taxon>Haplosclerida</taxon>
        <taxon>Niphatidae</taxon>
        <taxon>Amphimedon</taxon>
    </lineage>
</organism>
<dbReference type="PANTHER" id="PTHR24249">
    <property type="entry name" value="HISTAMINE RECEPTOR-RELATED G-PROTEIN COUPLED RECEPTOR"/>
    <property type="match status" value="1"/>
</dbReference>
<evidence type="ECO:0000256" key="8">
    <source>
        <dbReference type="ARBA" id="ARBA00023224"/>
    </source>
</evidence>
<evidence type="ECO:0000256" key="2">
    <source>
        <dbReference type="ARBA" id="ARBA00022475"/>
    </source>
</evidence>
<feature type="transmembrane region" description="Helical" evidence="10">
    <location>
        <begin position="25"/>
        <end position="50"/>
    </location>
</feature>
<dbReference type="OrthoDB" id="10063595at2759"/>
<sequence length="356" mass="40360">MEMDEMTILEENKNFTLSEDINGPLLAAVIGLEMITGFLTNSFILVLTICYLKTWKQPSNIFLTNMLLNNLVIVVIVTPFSIVTCASGEWIFGNTLSEKVAICEASAYFFTFSTTVAIESLVLISFDRFFFIVMSFEYKKYMTVNRAIIIVIISWMLAAILISTPLYGFGNYRFSNSYGMCVPNFRNLGYAAYGSTIILVLILSIIVTSTWTYCFTRRYIKRRSSASSLSYNSNEYQSQNRKLVGLFGMLIVIHILCYTLFVAVSALRPFYTAPRQLWATTFVLVILMTSLSPLAHAYFRYDIRSFLHRLYMKIKGTCICSCVGTSATQKEATQSFDTSIMKTNGIHEHKTQLSIS</sequence>
<feature type="transmembrane region" description="Helical" evidence="10">
    <location>
        <begin position="243"/>
        <end position="271"/>
    </location>
</feature>
<dbReference type="GO" id="GO:0005886">
    <property type="term" value="C:plasma membrane"/>
    <property type="evidence" value="ECO:0007669"/>
    <property type="project" value="UniProtKB-SubCell"/>
</dbReference>
<feature type="transmembrane region" description="Helical" evidence="10">
    <location>
        <begin position="105"/>
        <end position="126"/>
    </location>
</feature>
<dbReference type="FunCoup" id="A0A1X7VFF6">
    <property type="interactions" value="173"/>
</dbReference>
<protein>
    <recommendedName>
        <fullName evidence="11">G-protein coupled receptors family 1 profile domain-containing protein</fullName>
    </recommendedName>
</protein>
<evidence type="ECO:0000256" key="6">
    <source>
        <dbReference type="ARBA" id="ARBA00023136"/>
    </source>
</evidence>
<keyword evidence="13" id="KW-1185">Reference proteome</keyword>
<keyword evidence="5 9" id="KW-0297">G-protein coupled receptor</keyword>
<comment type="similarity">
    <text evidence="9">Belongs to the G-protein coupled receptor 1 family.</text>
</comment>
<proteinExistence type="inferred from homology"/>
<evidence type="ECO:0000256" key="9">
    <source>
        <dbReference type="RuleBase" id="RU000688"/>
    </source>
</evidence>
<keyword evidence="3 9" id="KW-0812">Transmembrane</keyword>
<keyword evidence="6 10" id="KW-0472">Membrane</keyword>
<dbReference type="PROSITE" id="PS00237">
    <property type="entry name" value="G_PROTEIN_RECEP_F1_1"/>
    <property type="match status" value="1"/>
</dbReference>
<dbReference type="GO" id="GO:0004930">
    <property type="term" value="F:G protein-coupled receptor activity"/>
    <property type="evidence" value="ECO:0007669"/>
    <property type="project" value="UniProtKB-KW"/>
</dbReference>
<dbReference type="PRINTS" id="PR00237">
    <property type="entry name" value="GPCRRHODOPSN"/>
</dbReference>
<evidence type="ECO:0000256" key="4">
    <source>
        <dbReference type="ARBA" id="ARBA00022989"/>
    </source>
</evidence>
<feature type="domain" description="G-protein coupled receptors family 1 profile" evidence="11">
    <location>
        <begin position="40"/>
        <end position="296"/>
    </location>
</feature>
<dbReference type="InParanoid" id="A0A1X7VFF6"/>
<feature type="transmembrane region" description="Helical" evidence="10">
    <location>
        <begin position="147"/>
        <end position="170"/>
    </location>
</feature>
<dbReference type="InterPro" id="IPR000276">
    <property type="entry name" value="GPCR_Rhodpsn"/>
</dbReference>
<dbReference type="InterPro" id="IPR050569">
    <property type="entry name" value="TAAR"/>
</dbReference>
<keyword evidence="4 10" id="KW-1133">Transmembrane helix</keyword>
<dbReference type="Pfam" id="PF00001">
    <property type="entry name" value="7tm_1"/>
    <property type="match status" value="1"/>
</dbReference>
<comment type="subcellular location">
    <subcellularLocation>
        <location evidence="1">Cell membrane</location>
        <topology evidence="1">Multi-pass membrane protein</topology>
    </subcellularLocation>
</comment>
<dbReference type="eggNOG" id="KOG3656">
    <property type="taxonomic scope" value="Eukaryota"/>
</dbReference>
<evidence type="ECO:0000256" key="5">
    <source>
        <dbReference type="ARBA" id="ARBA00023040"/>
    </source>
</evidence>
<dbReference type="EnsemblMetazoa" id="XM_011412048.2">
    <property type="protein sequence ID" value="XP_011410350.1"/>
    <property type="gene ID" value="LOC105316826"/>
</dbReference>
<dbReference type="CDD" id="cd00637">
    <property type="entry name" value="7tm_classA_rhodopsin-like"/>
    <property type="match status" value="1"/>
</dbReference>
<dbReference type="SUPFAM" id="SSF81321">
    <property type="entry name" value="Family A G protein-coupled receptor-like"/>
    <property type="match status" value="1"/>
</dbReference>
<feature type="transmembrane region" description="Helical" evidence="10">
    <location>
        <begin position="190"/>
        <end position="215"/>
    </location>
</feature>
<dbReference type="STRING" id="400682.A0A1X7VFF6"/>
<evidence type="ECO:0000259" key="11">
    <source>
        <dbReference type="PROSITE" id="PS50262"/>
    </source>
</evidence>
<name>A0A1X7VFF6_AMPQE</name>
<evidence type="ECO:0000256" key="3">
    <source>
        <dbReference type="ARBA" id="ARBA00022692"/>
    </source>
</evidence>
<reference evidence="12" key="2">
    <citation type="submission" date="2017-05" db="UniProtKB">
        <authorList>
            <consortium name="EnsemblMetazoa"/>
        </authorList>
    </citation>
    <scope>IDENTIFICATION</scope>
</reference>
<reference evidence="13" key="1">
    <citation type="journal article" date="2010" name="Nature">
        <title>The Amphimedon queenslandica genome and the evolution of animal complexity.</title>
        <authorList>
            <person name="Srivastava M."/>
            <person name="Simakov O."/>
            <person name="Chapman J."/>
            <person name="Fahey B."/>
            <person name="Gauthier M.E."/>
            <person name="Mitros T."/>
            <person name="Richards G.S."/>
            <person name="Conaco C."/>
            <person name="Dacre M."/>
            <person name="Hellsten U."/>
            <person name="Larroux C."/>
            <person name="Putnam N.H."/>
            <person name="Stanke M."/>
            <person name="Adamska M."/>
            <person name="Darling A."/>
            <person name="Degnan S.M."/>
            <person name="Oakley T.H."/>
            <person name="Plachetzki D.C."/>
            <person name="Zhai Y."/>
            <person name="Adamski M."/>
            <person name="Calcino A."/>
            <person name="Cummins S.F."/>
            <person name="Goodstein D.M."/>
            <person name="Harris C."/>
            <person name="Jackson D.J."/>
            <person name="Leys S.P."/>
            <person name="Shu S."/>
            <person name="Woodcroft B.J."/>
            <person name="Vervoort M."/>
            <person name="Kosik K.S."/>
            <person name="Manning G."/>
            <person name="Degnan B.M."/>
            <person name="Rokhsar D.S."/>
        </authorList>
    </citation>
    <scope>NUCLEOTIDE SEQUENCE [LARGE SCALE GENOMIC DNA]</scope>
</reference>
<evidence type="ECO:0000256" key="1">
    <source>
        <dbReference type="ARBA" id="ARBA00004651"/>
    </source>
</evidence>
<dbReference type="Proteomes" id="UP000007879">
    <property type="component" value="Unassembled WGS sequence"/>
</dbReference>
<dbReference type="KEGG" id="aqu:105316826"/>
<evidence type="ECO:0000313" key="12">
    <source>
        <dbReference type="EnsemblMetazoa" id="Aqu2.1.38713_001"/>
    </source>
</evidence>
<evidence type="ECO:0000313" key="13">
    <source>
        <dbReference type="Proteomes" id="UP000007879"/>
    </source>
</evidence>